<accession>A0A4Z1ACV2</accession>
<evidence type="ECO:0000313" key="1">
    <source>
        <dbReference type="EMBL" id="TGL92965.1"/>
    </source>
</evidence>
<evidence type="ECO:0000313" key="2">
    <source>
        <dbReference type="Proteomes" id="UP000298263"/>
    </source>
</evidence>
<keyword evidence="2" id="KW-1185">Reference proteome</keyword>
<organism evidence="1 2">
    <name type="scientific">Leptospira congkakensis</name>
    <dbReference type="NCBI Taxonomy" id="2484932"/>
    <lineage>
        <taxon>Bacteria</taxon>
        <taxon>Pseudomonadati</taxon>
        <taxon>Spirochaetota</taxon>
        <taxon>Spirochaetia</taxon>
        <taxon>Leptospirales</taxon>
        <taxon>Leptospiraceae</taxon>
        <taxon>Leptospira</taxon>
    </lineage>
</organism>
<gene>
    <name evidence="1" type="ORF">EHQ69_07300</name>
</gene>
<dbReference type="AlphaFoldDB" id="A0A4Z1ACV2"/>
<dbReference type="RefSeq" id="WP_135588798.1">
    <property type="nucleotide sequence ID" value="NZ_RQGO01000018.1"/>
</dbReference>
<proteinExistence type="predicted"/>
<dbReference type="OrthoDB" id="330335at2"/>
<sequence length="318" mass="37696">MINNNEKFAILTFYNANVNLSESIIKINENLSIATEFPIEIDNYWKKWIGDIQSEKIKNSNLSIFFKEKVENPNIIDRNNRECESKVYLFYCSLVTITELLCDYFPLQFTGAKYNNIFEIQSFSQMLKPEFVNGTPFRRIDKTVIDDAIQNYLALIQLSSLKKHSRIFRGINYFLDGITTDDWKNKLHNYVRVIEAFINPEIGNTQRQFKSRTELFIGPSFHSLMEKVYAIRSNIEHVHEIQRGFDNLNATQFQKLTIITQSISRYLLNFFLSNKNIWNYFEDSTIDEFWKLSPEKRMEIWSDNFDINSLLEEIDKLI</sequence>
<dbReference type="EMBL" id="RQGP01000011">
    <property type="protein sequence ID" value="TGL92965.1"/>
    <property type="molecule type" value="Genomic_DNA"/>
</dbReference>
<comment type="caution">
    <text evidence="1">The sequence shown here is derived from an EMBL/GenBank/DDBJ whole genome shotgun (WGS) entry which is preliminary data.</text>
</comment>
<protein>
    <recommendedName>
        <fullName evidence="3">Apea-like HEPN domain-containing protein</fullName>
    </recommendedName>
</protein>
<reference evidence="1" key="1">
    <citation type="journal article" date="2019" name="PLoS Negl. Trop. Dis.">
        <title>Revisiting the worldwide diversity of Leptospira species in the environment.</title>
        <authorList>
            <person name="Vincent A.T."/>
            <person name="Schiettekatte O."/>
            <person name="Bourhy P."/>
            <person name="Veyrier F.J."/>
            <person name="Picardeau M."/>
        </authorList>
    </citation>
    <scope>NUCLEOTIDE SEQUENCE [LARGE SCALE GENOMIC DNA]</scope>
    <source>
        <strain evidence="1">201702422</strain>
    </source>
</reference>
<name>A0A4Z1ACV2_9LEPT</name>
<dbReference type="Proteomes" id="UP000298263">
    <property type="component" value="Unassembled WGS sequence"/>
</dbReference>
<evidence type="ECO:0008006" key="3">
    <source>
        <dbReference type="Google" id="ProtNLM"/>
    </source>
</evidence>